<dbReference type="SUPFAM" id="SSF53383">
    <property type="entry name" value="PLP-dependent transferases"/>
    <property type="match status" value="1"/>
</dbReference>
<dbReference type="AlphaFoldDB" id="A0A0N9IEE4"/>
<gene>
    <name evidence="2" type="ORF">AOZ06_47715</name>
</gene>
<evidence type="ECO:0000313" key="2">
    <source>
        <dbReference type="EMBL" id="ALG13536.1"/>
    </source>
</evidence>
<sequence>MAHVTTTSTYKQHGGPSGELILLGADHDHRRDGDRTTLARRMQRATFPWSQGTPNRRRSRRRPTRSNWRPSRSP</sequence>
<dbReference type="KEGG" id="kphy:AOZ06_47715"/>
<evidence type="ECO:0000256" key="1">
    <source>
        <dbReference type="SAM" id="MobiDB-lite"/>
    </source>
</evidence>
<accession>A0A0N9IEE4</accession>
<feature type="compositionally biased region" description="Basic and acidic residues" evidence="1">
    <location>
        <begin position="25"/>
        <end position="37"/>
    </location>
</feature>
<dbReference type="InterPro" id="IPR015424">
    <property type="entry name" value="PyrdxlP-dep_Trfase"/>
</dbReference>
<dbReference type="EMBL" id="CP012752">
    <property type="protein sequence ID" value="ALG13536.1"/>
    <property type="molecule type" value="Genomic_DNA"/>
</dbReference>
<name>A0A0N9IEE4_9PSEU</name>
<organism evidence="2 3">
    <name type="scientific">Kibdelosporangium phytohabitans</name>
    <dbReference type="NCBI Taxonomy" id="860235"/>
    <lineage>
        <taxon>Bacteria</taxon>
        <taxon>Bacillati</taxon>
        <taxon>Actinomycetota</taxon>
        <taxon>Actinomycetes</taxon>
        <taxon>Pseudonocardiales</taxon>
        <taxon>Pseudonocardiaceae</taxon>
        <taxon>Kibdelosporangium</taxon>
    </lineage>
</organism>
<keyword evidence="3" id="KW-1185">Reference proteome</keyword>
<dbReference type="Proteomes" id="UP000063699">
    <property type="component" value="Chromosome"/>
</dbReference>
<feature type="region of interest" description="Disordered" evidence="1">
    <location>
        <begin position="1"/>
        <end position="74"/>
    </location>
</feature>
<dbReference type="STRING" id="860235.AOZ06_47715"/>
<dbReference type="InterPro" id="IPR015421">
    <property type="entry name" value="PyrdxlP-dep_Trfase_major"/>
</dbReference>
<protein>
    <submittedName>
        <fullName evidence="2">Uncharacterized protein</fullName>
    </submittedName>
</protein>
<proteinExistence type="predicted"/>
<feature type="compositionally biased region" description="Low complexity" evidence="1">
    <location>
        <begin position="65"/>
        <end position="74"/>
    </location>
</feature>
<dbReference type="Gene3D" id="3.40.640.10">
    <property type="entry name" value="Type I PLP-dependent aspartate aminotransferase-like (Major domain)"/>
    <property type="match status" value="1"/>
</dbReference>
<reference evidence="2 3" key="1">
    <citation type="submission" date="2015-07" db="EMBL/GenBank/DDBJ databases">
        <title>Genome sequencing of Kibdelosporangium phytohabitans.</title>
        <authorList>
            <person name="Qin S."/>
            <person name="Xing K."/>
        </authorList>
    </citation>
    <scope>NUCLEOTIDE SEQUENCE [LARGE SCALE GENOMIC DNA]</scope>
    <source>
        <strain evidence="2 3">KLBMP1111</strain>
    </source>
</reference>
<evidence type="ECO:0000313" key="3">
    <source>
        <dbReference type="Proteomes" id="UP000063699"/>
    </source>
</evidence>
<feature type="compositionally biased region" description="Basic residues" evidence="1">
    <location>
        <begin position="55"/>
        <end position="64"/>
    </location>
</feature>
<feature type="compositionally biased region" description="Polar residues" evidence="1">
    <location>
        <begin position="1"/>
        <end position="11"/>
    </location>
</feature>